<evidence type="ECO:0000313" key="2">
    <source>
        <dbReference type="Proteomes" id="UP001202289"/>
    </source>
</evidence>
<accession>A0ACC6A8U6</accession>
<gene>
    <name evidence="1" type="ORF">M3215_11535</name>
</gene>
<organism evidence="1 2">
    <name type="scientific">Bacillus cytotoxicus</name>
    <dbReference type="NCBI Taxonomy" id="580165"/>
    <lineage>
        <taxon>Bacteria</taxon>
        <taxon>Bacillati</taxon>
        <taxon>Bacillota</taxon>
        <taxon>Bacilli</taxon>
        <taxon>Bacillales</taxon>
        <taxon>Bacillaceae</taxon>
        <taxon>Bacillus</taxon>
        <taxon>Bacillus cereus group</taxon>
    </lineage>
</organism>
<proteinExistence type="predicted"/>
<keyword evidence="1" id="KW-0378">Hydrolase</keyword>
<evidence type="ECO:0000313" key="1">
    <source>
        <dbReference type="EMBL" id="MCM3736437.1"/>
    </source>
</evidence>
<sequence>MSNHKQYDKYQRNKEAKQFYNSDAWKKCRVLALVRDSYLCQECLKRGDITPADMVHHIKDREDHPELALNLDNLVSLCNTCHNKEHPEKGGGKKKQKRRVPVVKVKANRELI</sequence>
<dbReference type="Proteomes" id="UP001202289">
    <property type="component" value="Unassembled WGS sequence"/>
</dbReference>
<reference evidence="1" key="1">
    <citation type="submission" date="2022-05" db="EMBL/GenBank/DDBJ databases">
        <title>Comparative Genomics of Spacecraft Associated Microbes.</title>
        <authorList>
            <person name="Tran M.T."/>
            <person name="Wright A."/>
            <person name="Seuylemezian A."/>
            <person name="Eisen J."/>
            <person name="Coil D."/>
        </authorList>
    </citation>
    <scope>NUCLEOTIDE SEQUENCE</scope>
    <source>
        <strain evidence="1">FAIRING 10M-2.2</strain>
    </source>
</reference>
<name>A0ACC6A8U6_9BACI</name>
<keyword evidence="1" id="KW-0540">Nuclease</keyword>
<comment type="caution">
    <text evidence="1">The sequence shown here is derived from an EMBL/GenBank/DDBJ whole genome shotgun (WGS) entry which is preliminary data.</text>
</comment>
<dbReference type="EMBL" id="JAMBOP010000012">
    <property type="protein sequence ID" value="MCM3736437.1"/>
    <property type="molecule type" value="Genomic_DNA"/>
</dbReference>
<protein>
    <submittedName>
        <fullName evidence="1">HNH endonuclease</fullName>
    </submittedName>
</protein>
<keyword evidence="1" id="KW-0255">Endonuclease</keyword>
<keyword evidence="2" id="KW-1185">Reference proteome</keyword>